<dbReference type="Proteomes" id="UP000619355">
    <property type="component" value="Unassembled WGS sequence"/>
</dbReference>
<evidence type="ECO:0000313" key="4">
    <source>
        <dbReference type="Proteomes" id="UP000619355"/>
    </source>
</evidence>
<dbReference type="EMBL" id="BNBF01000005">
    <property type="protein sequence ID" value="GHG44844.1"/>
    <property type="molecule type" value="Genomic_DNA"/>
</dbReference>
<reference evidence="4" key="1">
    <citation type="journal article" date="2019" name="Int. J. Syst. Evol. Microbiol.">
        <title>The Global Catalogue of Microorganisms (GCM) 10K type strain sequencing project: providing services to taxonomists for standard genome sequencing and annotation.</title>
        <authorList>
            <consortium name="The Broad Institute Genomics Platform"/>
            <consortium name="The Broad Institute Genome Sequencing Center for Infectious Disease"/>
            <person name="Wu L."/>
            <person name="Ma J."/>
        </authorList>
    </citation>
    <scope>NUCLEOTIDE SEQUENCE [LARGE SCALE GENOMIC DNA]</scope>
    <source>
        <strain evidence="4">JCM 4253</strain>
    </source>
</reference>
<gene>
    <name evidence="3" type="ORF">GCM10018980_23120</name>
</gene>
<evidence type="ECO:0000256" key="2">
    <source>
        <dbReference type="SAM" id="SignalP"/>
    </source>
</evidence>
<name>A0A919EUM7_9ACTN</name>
<dbReference type="AlphaFoldDB" id="A0A919EUM7"/>
<feature type="signal peptide" evidence="2">
    <location>
        <begin position="1"/>
        <end position="31"/>
    </location>
</feature>
<evidence type="ECO:0000313" key="3">
    <source>
        <dbReference type="EMBL" id="GHG44844.1"/>
    </source>
</evidence>
<evidence type="ECO:0000256" key="1">
    <source>
        <dbReference type="SAM" id="MobiDB-lite"/>
    </source>
</evidence>
<organism evidence="3 4">
    <name type="scientific">Streptomyces capoamus</name>
    <dbReference type="NCBI Taxonomy" id="68183"/>
    <lineage>
        <taxon>Bacteria</taxon>
        <taxon>Bacillati</taxon>
        <taxon>Actinomycetota</taxon>
        <taxon>Actinomycetes</taxon>
        <taxon>Kitasatosporales</taxon>
        <taxon>Streptomycetaceae</taxon>
        <taxon>Streptomyces</taxon>
    </lineage>
</organism>
<keyword evidence="2" id="KW-0732">Signal</keyword>
<sequence>MKMLAKRIALAVSSVAVAGTAVLGTGGAASAAPLASTHAQHSTDRTVAAGHSWDHGVGYLLERGYSCDETLGWHQDHRGTGSTRHDCDGLYYRDGHFYRWEGQGHGRTSDRSYRHGENRSEHDGGSSHHHDPSRDQR</sequence>
<keyword evidence="4" id="KW-1185">Reference proteome</keyword>
<dbReference type="RefSeq" id="WP_189980745.1">
    <property type="nucleotide sequence ID" value="NZ_BNBF01000005.1"/>
</dbReference>
<accession>A0A919EUM7</accession>
<comment type="caution">
    <text evidence="3">The sequence shown here is derived from an EMBL/GenBank/DDBJ whole genome shotgun (WGS) entry which is preliminary data.</text>
</comment>
<protein>
    <submittedName>
        <fullName evidence="3">Uncharacterized protein</fullName>
    </submittedName>
</protein>
<feature type="chain" id="PRO_5037318342" evidence="2">
    <location>
        <begin position="32"/>
        <end position="137"/>
    </location>
</feature>
<feature type="region of interest" description="Disordered" evidence="1">
    <location>
        <begin position="100"/>
        <end position="137"/>
    </location>
</feature>
<proteinExistence type="predicted"/>